<feature type="domain" description="Pyrrolo-quinoline quinone repeat" evidence="2">
    <location>
        <begin position="80"/>
        <end position="250"/>
    </location>
</feature>
<proteinExistence type="predicted"/>
<evidence type="ECO:0000313" key="3">
    <source>
        <dbReference type="EMBL" id="MBS2099148.1"/>
    </source>
</evidence>
<dbReference type="Proteomes" id="UP000708576">
    <property type="component" value="Unassembled WGS sequence"/>
</dbReference>
<organism evidence="3 4">
    <name type="scientific">Carboxylicivirga linearis</name>
    <dbReference type="NCBI Taxonomy" id="1628157"/>
    <lineage>
        <taxon>Bacteria</taxon>
        <taxon>Pseudomonadati</taxon>
        <taxon>Bacteroidota</taxon>
        <taxon>Bacteroidia</taxon>
        <taxon>Marinilabiliales</taxon>
        <taxon>Marinilabiliaceae</taxon>
        <taxon>Carboxylicivirga</taxon>
    </lineage>
</organism>
<keyword evidence="1" id="KW-0732">Signal</keyword>
<evidence type="ECO:0000259" key="2">
    <source>
        <dbReference type="Pfam" id="PF13360"/>
    </source>
</evidence>
<feature type="signal peptide" evidence="1">
    <location>
        <begin position="1"/>
        <end position="19"/>
    </location>
</feature>
<dbReference type="InterPro" id="IPR018391">
    <property type="entry name" value="PQQ_b-propeller_rpt"/>
</dbReference>
<dbReference type="RefSeq" id="WP_212216391.1">
    <property type="nucleotide sequence ID" value="NZ_JAGUCO010000008.1"/>
</dbReference>
<dbReference type="SUPFAM" id="SSF50998">
    <property type="entry name" value="Quinoprotein alcohol dehydrogenase-like"/>
    <property type="match status" value="1"/>
</dbReference>
<dbReference type="SMART" id="SM00564">
    <property type="entry name" value="PQQ"/>
    <property type="match status" value="4"/>
</dbReference>
<dbReference type="Pfam" id="PF13360">
    <property type="entry name" value="PQQ_2"/>
    <property type="match status" value="1"/>
</dbReference>
<accession>A0ABS5JWE6</accession>
<protein>
    <submittedName>
        <fullName evidence="3">PQQ-binding-like beta-propeller repeat protein</fullName>
    </submittedName>
</protein>
<dbReference type="PANTHER" id="PTHR34512:SF30">
    <property type="entry name" value="OUTER MEMBRANE PROTEIN ASSEMBLY FACTOR BAMB"/>
    <property type="match status" value="1"/>
</dbReference>
<gene>
    <name evidence="3" type="ORF">KEM10_12725</name>
</gene>
<dbReference type="PANTHER" id="PTHR34512">
    <property type="entry name" value="CELL SURFACE PROTEIN"/>
    <property type="match status" value="1"/>
</dbReference>
<evidence type="ECO:0000313" key="4">
    <source>
        <dbReference type="Proteomes" id="UP000708576"/>
    </source>
</evidence>
<name>A0ABS5JWE6_9BACT</name>
<dbReference type="EMBL" id="JAGUCO010000008">
    <property type="protein sequence ID" value="MBS2099148.1"/>
    <property type="molecule type" value="Genomic_DNA"/>
</dbReference>
<dbReference type="InterPro" id="IPR002372">
    <property type="entry name" value="PQQ_rpt_dom"/>
</dbReference>
<dbReference type="InterPro" id="IPR011047">
    <property type="entry name" value="Quinoprotein_ADH-like_sf"/>
</dbReference>
<sequence length="434" mass="47837">MKSKLLLVFLFSLSIHCFAQDWPQFLGPTRDSKSPQKGLLKEWPAEGPQILWTDSVGIGYGGPVVQKGKVYLLDRNDETGDIMRCFDLSNGEELWRYEYSAPGSVMFPGSRSVPAVDGNFVYSCGFYGDLYCFNTKTHKPVWNNNIWKDFGGEKIPTWAITQCPLIYGNLVIVASQAPEAGVVAYNKKTGEVEWKTPSLGLTGYASPAIVKIDGKDNVVMITASSRNGDEMGNVVGLNPKSGEQLWKYNNWKCRNPIPSAVDAGDNKILIAGGYELGATLIQIVKAEDGSYTTKELFVTEEFGNQLTAPLLIDGYFYTQYATNRRRDGMVCMNMDGEILWRTKKDPDFNKGSMIYADGHILATDGVQSLYLIKPDPSEYKPISSAQILAPEGTKVEGAALQVGGSTQNWAPIALADGKLIIRDQNRIMCVKVAE</sequence>
<feature type="chain" id="PRO_5046074518" evidence="1">
    <location>
        <begin position="20"/>
        <end position="434"/>
    </location>
</feature>
<reference evidence="3 4" key="1">
    <citation type="journal article" date="2015" name="Int. J. Syst. Evol. Microbiol.">
        <title>Carboxylicivirga linearis sp. nov., isolated from a sea cucumber culture pond.</title>
        <authorList>
            <person name="Wang F.Q."/>
            <person name="Zhou Y.X."/>
            <person name="Lin X.Z."/>
            <person name="Chen G.J."/>
            <person name="Du Z.J."/>
        </authorList>
    </citation>
    <scope>NUCLEOTIDE SEQUENCE [LARGE SCALE GENOMIC DNA]</scope>
    <source>
        <strain evidence="3 4">FB218</strain>
    </source>
</reference>
<dbReference type="InterPro" id="IPR015943">
    <property type="entry name" value="WD40/YVTN_repeat-like_dom_sf"/>
</dbReference>
<keyword evidence="4" id="KW-1185">Reference proteome</keyword>
<evidence type="ECO:0000256" key="1">
    <source>
        <dbReference type="SAM" id="SignalP"/>
    </source>
</evidence>
<dbReference type="Gene3D" id="2.130.10.10">
    <property type="entry name" value="YVTN repeat-like/Quinoprotein amine dehydrogenase"/>
    <property type="match status" value="1"/>
</dbReference>
<comment type="caution">
    <text evidence="3">The sequence shown here is derived from an EMBL/GenBank/DDBJ whole genome shotgun (WGS) entry which is preliminary data.</text>
</comment>